<protein>
    <submittedName>
        <fullName evidence="5">Fic/DOC family protein</fullName>
    </submittedName>
</protein>
<dbReference type="PANTHER" id="PTHR13504">
    <property type="entry name" value="FIDO DOMAIN-CONTAINING PROTEIN DDB_G0283145"/>
    <property type="match status" value="1"/>
</dbReference>
<dbReference type="InterPro" id="IPR036597">
    <property type="entry name" value="Fido-like_dom_sf"/>
</dbReference>
<feature type="binding site" evidence="2">
    <location>
        <begin position="152"/>
        <end position="159"/>
    </location>
    <ligand>
        <name>ATP</name>
        <dbReference type="ChEBI" id="CHEBI:30616"/>
    </ligand>
</feature>
<gene>
    <name evidence="5" type="ORF">SAMN04489746_0940</name>
</gene>
<keyword evidence="2" id="KW-0547">Nucleotide-binding</keyword>
<dbReference type="Proteomes" id="UP000183687">
    <property type="component" value="Unassembled WGS sequence"/>
</dbReference>
<evidence type="ECO:0000256" key="1">
    <source>
        <dbReference type="PIRSR" id="PIRSR640198-1"/>
    </source>
</evidence>
<evidence type="ECO:0000313" key="6">
    <source>
        <dbReference type="Proteomes" id="UP000183687"/>
    </source>
</evidence>
<evidence type="ECO:0000256" key="2">
    <source>
        <dbReference type="PIRSR" id="PIRSR640198-2"/>
    </source>
</evidence>
<dbReference type="SUPFAM" id="SSF140931">
    <property type="entry name" value="Fic-like"/>
    <property type="match status" value="1"/>
</dbReference>
<reference evidence="5 6" key="1">
    <citation type="submission" date="2016-10" db="EMBL/GenBank/DDBJ databases">
        <authorList>
            <person name="Varghese N."/>
            <person name="Submissions S."/>
        </authorList>
    </citation>
    <scope>NUCLEOTIDE SEQUENCE [LARGE SCALE GENOMIC DNA]</scope>
    <source>
        <strain evidence="5 6">DSM 20586</strain>
    </source>
</reference>
<keyword evidence="2" id="KW-0067">ATP-binding</keyword>
<name>A0AB38A7H0_9ACTN</name>
<dbReference type="PROSITE" id="PS51459">
    <property type="entry name" value="FIDO"/>
    <property type="match status" value="1"/>
</dbReference>
<comment type="caution">
    <text evidence="5">The sequence shown here is derived from an EMBL/GenBank/DDBJ whole genome shotgun (WGS) entry which is preliminary data.</text>
</comment>
<feature type="site" description="Important for autoinhibition of adenylyltransferase activity" evidence="3">
    <location>
        <position position="23"/>
    </location>
</feature>
<dbReference type="PANTHER" id="PTHR13504:SF38">
    <property type="entry name" value="FIDO DOMAIN-CONTAINING PROTEIN"/>
    <property type="match status" value="1"/>
</dbReference>
<evidence type="ECO:0000313" key="5">
    <source>
        <dbReference type="EMBL" id="SEB71849.1"/>
    </source>
</evidence>
<sequence length="215" mass="24770">MHTNSLWFEDFITRFTYHSNAIEGSTLSFADTYAILWNDNSMKVNATARELYDAINHKYALQIALQKPYEELTERLIKDIAIQINKNINDIDGYRKTQVYIRSSEYVPPKASEINQLMQQLLYNHVHTVYDSIFEKEAAFHITFEHIHPFVDGNGRTGRILLNRALIAAKVAPIVIPVESKSSYLEAIETYDTQGLAKLIESLSVQEKLRMKEQA</sequence>
<evidence type="ECO:0000256" key="3">
    <source>
        <dbReference type="PIRSR" id="PIRSR640198-3"/>
    </source>
</evidence>
<evidence type="ECO:0000259" key="4">
    <source>
        <dbReference type="PROSITE" id="PS51459"/>
    </source>
</evidence>
<dbReference type="InterPro" id="IPR003812">
    <property type="entry name" value="Fido"/>
</dbReference>
<dbReference type="EMBL" id="FNSH01000001">
    <property type="protein sequence ID" value="SEB71849.1"/>
    <property type="molecule type" value="Genomic_DNA"/>
</dbReference>
<organism evidence="5 6">
    <name type="scientific">Atopobium minutum</name>
    <dbReference type="NCBI Taxonomy" id="1381"/>
    <lineage>
        <taxon>Bacteria</taxon>
        <taxon>Bacillati</taxon>
        <taxon>Actinomycetota</taxon>
        <taxon>Coriobacteriia</taxon>
        <taxon>Coriobacteriales</taxon>
        <taxon>Atopobiaceae</taxon>
        <taxon>Atopobium</taxon>
    </lineage>
</organism>
<dbReference type="InterPro" id="IPR040198">
    <property type="entry name" value="Fido_containing"/>
</dbReference>
<dbReference type="GO" id="GO:0005524">
    <property type="term" value="F:ATP binding"/>
    <property type="evidence" value="ECO:0007669"/>
    <property type="project" value="UniProtKB-KW"/>
</dbReference>
<dbReference type="Pfam" id="PF02661">
    <property type="entry name" value="Fic"/>
    <property type="match status" value="1"/>
</dbReference>
<feature type="domain" description="Fido" evidence="4">
    <location>
        <begin position="72"/>
        <end position="205"/>
    </location>
</feature>
<feature type="active site" evidence="1">
    <location>
        <position position="148"/>
    </location>
</feature>
<accession>A0AB38A7H0</accession>
<dbReference type="AlphaFoldDB" id="A0AB38A7H0"/>
<proteinExistence type="predicted"/>
<dbReference type="Gene3D" id="1.10.3290.10">
    <property type="entry name" value="Fido-like domain"/>
    <property type="match status" value="1"/>
</dbReference>